<dbReference type="Gene3D" id="2.10.25.10">
    <property type="entry name" value="Laminin"/>
    <property type="match status" value="1"/>
</dbReference>
<dbReference type="InterPro" id="IPR001881">
    <property type="entry name" value="EGF-like_Ca-bd_dom"/>
</dbReference>
<dbReference type="Pfam" id="PF07645">
    <property type="entry name" value="EGF_CA"/>
    <property type="match status" value="1"/>
</dbReference>
<feature type="disulfide bond" evidence="11">
    <location>
        <begin position="26"/>
        <end position="36"/>
    </location>
</feature>
<gene>
    <name evidence="13" type="ORF">OFLC_LOCUS10758</name>
</gene>
<evidence type="ECO:0000256" key="8">
    <source>
        <dbReference type="ARBA" id="ARBA00023157"/>
    </source>
</evidence>
<dbReference type="WBParaSite" id="OFLC_0001076001-mRNA-1">
    <property type="protein sequence ID" value="OFLC_0001076001-mRNA-1"/>
    <property type="gene ID" value="OFLC_0001076001"/>
</dbReference>
<protein>
    <submittedName>
        <fullName evidence="15">EGF-like domain-containing protein</fullName>
    </submittedName>
</protein>
<dbReference type="STRING" id="387005.A0A183HTE8"/>
<evidence type="ECO:0000256" key="5">
    <source>
        <dbReference type="ARBA" id="ARBA00022737"/>
    </source>
</evidence>
<dbReference type="PROSITE" id="PS00010">
    <property type="entry name" value="ASX_HYDROXYL"/>
    <property type="match status" value="1"/>
</dbReference>
<dbReference type="GO" id="GO:0016020">
    <property type="term" value="C:membrane"/>
    <property type="evidence" value="ECO:0007669"/>
    <property type="project" value="UniProtKB-SubCell"/>
</dbReference>
<evidence type="ECO:0000313" key="13">
    <source>
        <dbReference type="EMBL" id="VDO71105.1"/>
    </source>
</evidence>
<evidence type="ECO:0000313" key="15">
    <source>
        <dbReference type="WBParaSite" id="OFLC_0001076001-mRNA-1"/>
    </source>
</evidence>
<keyword evidence="2 11" id="KW-0245">EGF-like domain</keyword>
<keyword evidence="7" id="KW-0472">Membrane</keyword>
<feature type="domain" description="EGF-like" evidence="12">
    <location>
        <begin position="22"/>
        <end position="57"/>
    </location>
</feature>
<evidence type="ECO:0000256" key="4">
    <source>
        <dbReference type="ARBA" id="ARBA00022692"/>
    </source>
</evidence>
<keyword evidence="5" id="KW-0677">Repeat</keyword>
<name>A0A183HTE8_9BILA</name>
<keyword evidence="8 11" id="KW-1015">Disulfide bond</keyword>
<evidence type="ECO:0000256" key="9">
    <source>
        <dbReference type="ARBA" id="ARBA00023170"/>
    </source>
</evidence>
<evidence type="ECO:0000256" key="3">
    <source>
        <dbReference type="ARBA" id="ARBA00022583"/>
    </source>
</evidence>
<reference evidence="13 14" key="2">
    <citation type="submission" date="2018-11" db="EMBL/GenBank/DDBJ databases">
        <authorList>
            <consortium name="Pathogen Informatics"/>
        </authorList>
    </citation>
    <scope>NUCLEOTIDE SEQUENCE [LARGE SCALE GENOMIC DNA]</scope>
</reference>
<dbReference type="AlphaFoldDB" id="A0A183HTE8"/>
<dbReference type="InterPro" id="IPR000152">
    <property type="entry name" value="EGF-type_Asp/Asn_hydroxyl_site"/>
</dbReference>
<evidence type="ECO:0000256" key="10">
    <source>
        <dbReference type="ARBA" id="ARBA00023180"/>
    </source>
</evidence>
<sequence length="120" mass="13414">MPCIAYLCERYLCLYYIPSIKDIDECAQIGICAQKCINLPGGYMCECYPGYHLTMGRLSGNVNKSAGVCRAKGSDPLLLLSNRAAIRRFDLVTNKYEPLVAKLDSAVAMDFLHRCSDFLF</sequence>
<dbReference type="PROSITE" id="PS01187">
    <property type="entry name" value="EGF_CA"/>
    <property type="match status" value="1"/>
</dbReference>
<keyword evidence="3" id="KW-0254">Endocytosis</keyword>
<evidence type="ECO:0000256" key="7">
    <source>
        <dbReference type="ARBA" id="ARBA00023136"/>
    </source>
</evidence>
<comment type="subcellular location">
    <subcellularLocation>
        <location evidence="1">Membrane</location>
        <topology evidence="1">Single-pass type I membrane protein</topology>
    </subcellularLocation>
</comment>
<keyword evidence="6" id="KW-1133">Transmembrane helix</keyword>
<keyword evidence="9" id="KW-0675">Receptor</keyword>
<proteinExistence type="predicted"/>
<keyword evidence="4" id="KW-0812">Transmembrane</keyword>
<dbReference type="FunFam" id="2.10.25.10:FF:000009">
    <property type="entry name" value="Low-density lipoprotein receptor isoform 1"/>
    <property type="match status" value="1"/>
</dbReference>
<dbReference type="SUPFAM" id="SSF57196">
    <property type="entry name" value="EGF/Laminin"/>
    <property type="match status" value="1"/>
</dbReference>
<dbReference type="SMART" id="SM00181">
    <property type="entry name" value="EGF"/>
    <property type="match status" value="1"/>
</dbReference>
<evidence type="ECO:0000313" key="14">
    <source>
        <dbReference type="Proteomes" id="UP000267606"/>
    </source>
</evidence>
<dbReference type="InterPro" id="IPR000742">
    <property type="entry name" value="EGF"/>
</dbReference>
<dbReference type="GO" id="GO:0005509">
    <property type="term" value="F:calcium ion binding"/>
    <property type="evidence" value="ECO:0007669"/>
    <property type="project" value="InterPro"/>
</dbReference>
<dbReference type="InterPro" id="IPR049883">
    <property type="entry name" value="NOTCH1_EGF-like"/>
</dbReference>
<evidence type="ECO:0000256" key="2">
    <source>
        <dbReference type="ARBA" id="ARBA00022536"/>
    </source>
</evidence>
<evidence type="ECO:0000259" key="12">
    <source>
        <dbReference type="PROSITE" id="PS50026"/>
    </source>
</evidence>
<dbReference type="InterPro" id="IPR018097">
    <property type="entry name" value="EGF_Ca-bd_CS"/>
</dbReference>
<dbReference type="GO" id="GO:0006897">
    <property type="term" value="P:endocytosis"/>
    <property type="evidence" value="ECO:0007669"/>
    <property type="project" value="UniProtKB-KW"/>
</dbReference>
<comment type="caution">
    <text evidence="11">Lacks conserved residue(s) required for the propagation of feature annotation.</text>
</comment>
<dbReference type="CDD" id="cd00054">
    <property type="entry name" value="EGF_CA"/>
    <property type="match status" value="1"/>
</dbReference>
<evidence type="ECO:0000256" key="1">
    <source>
        <dbReference type="ARBA" id="ARBA00004479"/>
    </source>
</evidence>
<evidence type="ECO:0000256" key="6">
    <source>
        <dbReference type="ARBA" id="ARBA00022989"/>
    </source>
</evidence>
<reference evidence="15" key="1">
    <citation type="submission" date="2016-06" db="UniProtKB">
        <authorList>
            <consortium name="WormBaseParasite"/>
        </authorList>
    </citation>
    <scope>IDENTIFICATION</scope>
</reference>
<keyword evidence="10" id="KW-0325">Glycoprotein</keyword>
<dbReference type="Proteomes" id="UP000267606">
    <property type="component" value="Unassembled WGS sequence"/>
</dbReference>
<evidence type="ECO:0000256" key="11">
    <source>
        <dbReference type="PROSITE-ProRule" id="PRU00076"/>
    </source>
</evidence>
<keyword evidence="14" id="KW-1185">Reference proteome</keyword>
<dbReference type="SMART" id="SM00179">
    <property type="entry name" value="EGF_CA"/>
    <property type="match status" value="1"/>
</dbReference>
<dbReference type="PROSITE" id="PS50026">
    <property type="entry name" value="EGF_3"/>
    <property type="match status" value="1"/>
</dbReference>
<dbReference type="EMBL" id="UZAJ01014714">
    <property type="protein sequence ID" value="VDO71105.1"/>
    <property type="molecule type" value="Genomic_DNA"/>
</dbReference>
<accession>A0A183HTE8</accession>
<organism evidence="15">
    <name type="scientific">Onchocerca flexuosa</name>
    <dbReference type="NCBI Taxonomy" id="387005"/>
    <lineage>
        <taxon>Eukaryota</taxon>
        <taxon>Metazoa</taxon>
        <taxon>Ecdysozoa</taxon>
        <taxon>Nematoda</taxon>
        <taxon>Chromadorea</taxon>
        <taxon>Rhabditida</taxon>
        <taxon>Spirurina</taxon>
        <taxon>Spiruromorpha</taxon>
        <taxon>Filarioidea</taxon>
        <taxon>Onchocercidae</taxon>
        <taxon>Onchocerca</taxon>
    </lineage>
</organism>